<gene>
    <name evidence="4" type="primary">phoU</name>
    <name evidence="4" type="ORF">OJ996_11500</name>
</gene>
<comment type="function">
    <text evidence="2">Plays a role in the regulation of phosphate uptake.</text>
</comment>
<dbReference type="Gene3D" id="1.20.58.220">
    <property type="entry name" value="Phosphate transport system protein phou homolog 2, domain 2"/>
    <property type="match status" value="1"/>
</dbReference>
<keyword evidence="2" id="KW-0963">Cytoplasm</keyword>
<protein>
    <recommendedName>
        <fullName evidence="2">Phosphate-specific transport system accessory protein PhoU</fullName>
    </recommendedName>
</protein>
<dbReference type="NCBIfam" id="TIGR02135">
    <property type="entry name" value="phoU_full"/>
    <property type="match status" value="1"/>
</dbReference>
<sequence length="239" mass="27080">MHSDTPHILREFDQAFASLRNEVISMAGQARLNLERAMQGLMSRDLEKCKAAIADDDEVDEAELRIDRIGMETLVRFHPVASDLRLVITSMKVAANLERVSDHATNIAKRARKMLARPECPEVTFLEPLYALADHQLRDALSAYTDRNAELGQSLQLRDKDLDKMHKRLIASFTSRLEEGGEKAEDYLHLVFVARSLERIGDLAKNIGEDAVFLDQARDIRHDRHDKSKPPVSDEIPAE</sequence>
<dbReference type="InterPro" id="IPR026022">
    <property type="entry name" value="PhoU_dom"/>
</dbReference>
<evidence type="ECO:0000256" key="2">
    <source>
        <dbReference type="PIRNR" id="PIRNR003107"/>
    </source>
</evidence>
<dbReference type="PANTHER" id="PTHR42930:SF3">
    <property type="entry name" value="PHOSPHATE-SPECIFIC TRANSPORT SYSTEM ACCESSORY PROTEIN PHOU"/>
    <property type="match status" value="1"/>
</dbReference>
<dbReference type="RefSeq" id="WP_264513727.1">
    <property type="nucleotide sequence ID" value="NZ_JAPDDR010000005.1"/>
</dbReference>
<dbReference type="Proteomes" id="UP001165653">
    <property type="component" value="Unassembled WGS sequence"/>
</dbReference>
<evidence type="ECO:0000313" key="4">
    <source>
        <dbReference type="EMBL" id="MCW1914204.1"/>
    </source>
</evidence>
<proteinExistence type="inferred from homology"/>
<comment type="subunit">
    <text evidence="2">Homodimer.</text>
</comment>
<dbReference type="Pfam" id="PF01895">
    <property type="entry name" value="PhoU"/>
    <property type="match status" value="2"/>
</dbReference>
<reference evidence="4" key="1">
    <citation type="submission" date="2022-10" db="EMBL/GenBank/DDBJ databases">
        <title>Luteolibacter sp. GHJ8, whole genome shotgun sequencing project.</title>
        <authorList>
            <person name="Zhao G."/>
            <person name="Shen L."/>
        </authorList>
    </citation>
    <scope>NUCLEOTIDE SEQUENCE</scope>
    <source>
        <strain evidence="4">GHJ8</strain>
    </source>
</reference>
<dbReference type="InterPro" id="IPR028366">
    <property type="entry name" value="PhoU"/>
</dbReference>
<dbReference type="SUPFAM" id="SSF109755">
    <property type="entry name" value="PhoU-like"/>
    <property type="match status" value="1"/>
</dbReference>
<feature type="domain" description="PhoU" evidence="3">
    <location>
        <begin position="24"/>
        <end position="110"/>
    </location>
</feature>
<accession>A0ABT3G3Y8</accession>
<evidence type="ECO:0000256" key="1">
    <source>
        <dbReference type="ARBA" id="ARBA00008107"/>
    </source>
</evidence>
<comment type="similarity">
    <text evidence="1 2">Belongs to the PhoU family.</text>
</comment>
<organism evidence="4 5">
    <name type="scientific">Luteolibacter rhizosphaerae</name>
    <dbReference type="NCBI Taxonomy" id="2989719"/>
    <lineage>
        <taxon>Bacteria</taxon>
        <taxon>Pseudomonadati</taxon>
        <taxon>Verrucomicrobiota</taxon>
        <taxon>Verrucomicrobiia</taxon>
        <taxon>Verrucomicrobiales</taxon>
        <taxon>Verrucomicrobiaceae</taxon>
        <taxon>Luteolibacter</taxon>
    </lineage>
</organism>
<comment type="subcellular location">
    <subcellularLocation>
        <location evidence="2">Cytoplasm</location>
    </subcellularLocation>
</comment>
<dbReference type="EMBL" id="JAPDDR010000005">
    <property type="protein sequence ID" value="MCW1914204.1"/>
    <property type="molecule type" value="Genomic_DNA"/>
</dbReference>
<evidence type="ECO:0000259" key="3">
    <source>
        <dbReference type="Pfam" id="PF01895"/>
    </source>
</evidence>
<dbReference type="PIRSF" id="PIRSF003107">
    <property type="entry name" value="PhoU"/>
    <property type="match status" value="1"/>
</dbReference>
<feature type="domain" description="PhoU" evidence="3">
    <location>
        <begin position="131"/>
        <end position="210"/>
    </location>
</feature>
<keyword evidence="2" id="KW-0592">Phosphate transport</keyword>
<dbReference type="InterPro" id="IPR038078">
    <property type="entry name" value="PhoU-like_sf"/>
</dbReference>
<dbReference type="PANTHER" id="PTHR42930">
    <property type="entry name" value="PHOSPHATE-SPECIFIC TRANSPORT SYSTEM ACCESSORY PROTEIN PHOU"/>
    <property type="match status" value="1"/>
</dbReference>
<comment type="caution">
    <text evidence="4">The sequence shown here is derived from an EMBL/GenBank/DDBJ whole genome shotgun (WGS) entry which is preliminary data.</text>
</comment>
<name>A0ABT3G3Y8_9BACT</name>
<keyword evidence="5" id="KW-1185">Reference proteome</keyword>
<keyword evidence="2" id="KW-0813">Transport</keyword>
<evidence type="ECO:0000313" key="5">
    <source>
        <dbReference type="Proteomes" id="UP001165653"/>
    </source>
</evidence>